<evidence type="ECO:0000256" key="1">
    <source>
        <dbReference type="ARBA" id="ARBA00010552"/>
    </source>
</evidence>
<reference evidence="3" key="2">
    <citation type="journal article" date="2022" name="Front. Microbiol.">
        <title>Comparative Genomic Analysis Revealed Distinct Molecular Components and Organization of CO2-Concentrating Mechanism in Thermophilic Cyanobacteria.</title>
        <authorList>
            <person name="Tang J."/>
            <person name="Zhou H."/>
            <person name="Yao D."/>
            <person name="Riaz S."/>
            <person name="You D."/>
            <person name="Klepacz-Smolka A."/>
            <person name="Daroch M."/>
        </authorList>
    </citation>
    <scope>NUCLEOTIDE SEQUENCE [LARGE SCALE GENOMIC DNA]</scope>
    <source>
        <strain evidence="3">PCC 6715</strain>
    </source>
</reference>
<evidence type="ECO:0000313" key="2">
    <source>
        <dbReference type="EMBL" id="ATS18560.1"/>
    </source>
</evidence>
<evidence type="ECO:0000313" key="3">
    <source>
        <dbReference type="Proteomes" id="UP000231057"/>
    </source>
</evidence>
<dbReference type="Pfam" id="PF01042">
    <property type="entry name" value="Ribonuc_L-PSP"/>
    <property type="match status" value="1"/>
</dbReference>
<dbReference type="InterPro" id="IPR019897">
    <property type="entry name" value="RidA_CS"/>
</dbReference>
<accession>A0A2D2Q222</accession>
<dbReference type="PANTHER" id="PTHR11803">
    <property type="entry name" value="2-IMINOBUTANOATE/2-IMINOPROPANOATE DEAMINASE RIDA"/>
    <property type="match status" value="1"/>
</dbReference>
<dbReference type="Gene3D" id="3.30.1330.40">
    <property type="entry name" value="RutC-like"/>
    <property type="match status" value="1"/>
</dbReference>
<comment type="similarity">
    <text evidence="1">Belongs to the RutC family.</text>
</comment>
<dbReference type="OrthoDB" id="9803101at2"/>
<dbReference type="PANTHER" id="PTHR11803:SF58">
    <property type="entry name" value="PROTEIN HMF1-RELATED"/>
    <property type="match status" value="1"/>
</dbReference>
<reference evidence="2 3" key="1">
    <citation type="submission" date="2016-11" db="EMBL/GenBank/DDBJ databases">
        <title>Complete genome sequence of thermophilic cyanobacteria strain Synechococcus sp. PCC6715.</title>
        <authorList>
            <person name="Tang J."/>
            <person name="Daroch M."/>
            <person name="Liang Y."/>
            <person name="Jiang D."/>
            <person name="Shah M."/>
        </authorList>
    </citation>
    <scope>NUCLEOTIDE SEQUENCE [LARGE SCALE GENOMIC DNA]</scope>
    <source>
        <strain evidence="2 3">PCC 6715</strain>
    </source>
</reference>
<sequence length="135" mass="14446">MTKVIIYTPDAPAPVGPYSQAVQVGEWVFLAGQIALDPQTGEVVGGEDVVAQTRQVMQNLSAVLRAAGSDWSQVVKTTVYLADLNDFAAMNSVYGEYVDPDTAPARACVEVSRLPKGVKVEIDCVAMVPKMSSRQ</sequence>
<dbReference type="GO" id="GO:0005829">
    <property type="term" value="C:cytosol"/>
    <property type="evidence" value="ECO:0007669"/>
    <property type="project" value="TreeGrafter"/>
</dbReference>
<name>A0A2D2Q222_PARLV</name>
<proteinExistence type="inferred from homology"/>
<dbReference type="GO" id="GO:0019239">
    <property type="term" value="F:deaminase activity"/>
    <property type="evidence" value="ECO:0007669"/>
    <property type="project" value="TreeGrafter"/>
</dbReference>
<dbReference type="KEGG" id="slw:BRW62_07105"/>
<dbReference type="SUPFAM" id="SSF55298">
    <property type="entry name" value="YjgF-like"/>
    <property type="match status" value="1"/>
</dbReference>
<dbReference type="InterPro" id="IPR006056">
    <property type="entry name" value="RidA"/>
</dbReference>
<dbReference type="RefSeq" id="WP_099798905.1">
    <property type="nucleotide sequence ID" value="NZ_CP018092.1"/>
</dbReference>
<keyword evidence="3" id="KW-1185">Reference proteome</keyword>
<dbReference type="AlphaFoldDB" id="A0A2D2Q222"/>
<gene>
    <name evidence="2" type="ORF">BRW62_07105</name>
</gene>
<dbReference type="InterPro" id="IPR035959">
    <property type="entry name" value="RutC-like_sf"/>
</dbReference>
<organism evidence="2 3">
    <name type="scientific">Parathermosynechococcus lividus PCC 6715</name>
    <dbReference type="NCBI Taxonomy" id="1917166"/>
    <lineage>
        <taxon>Bacteria</taxon>
        <taxon>Bacillati</taxon>
        <taxon>Cyanobacteriota</taxon>
        <taxon>Cyanophyceae</taxon>
        <taxon>Acaryochloridales</taxon>
        <taxon>Thermosynechococcaceae</taxon>
        <taxon>Parathermosynechococcus</taxon>
    </lineage>
</organism>
<dbReference type="CDD" id="cd00448">
    <property type="entry name" value="YjgF_YER057c_UK114_family"/>
    <property type="match status" value="1"/>
</dbReference>
<dbReference type="InterPro" id="IPR006175">
    <property type="entry name" value="YjgF/YER057c/UK114"/>
</dbReference>
<dbReference type="EMBL" id="CP018092">
    <property type="protein sequence ID" value="ATS18560.1"/>
    <property type="molecule type" value="Genomic_DNA"/>
</dbReference>
<dbReference type="Proteomes" id="UP000231057">
    <property type="component" value="Chromosome"/>
</dbReference>
<protein>
    <submittedName>
        <fullName evidence="2">Reactive intermediate/imine deaminase</fullName>
    </submittedName>
</protein>
<dbReference type="FunFam" id="3.30.1330.40:FF:000001">
    <property type="entry name" value="L-PSP family endoribonuclease"/>
    <property type="match status" value="1"/>
</dbReference>
<dbReference type="NCBIfam" id="TIGR00004">
    <property type="entry name" value="Rid family detoxifying hydrolase"/>
    <property type="match status" value="1"/>
</dbReference>
<dbReference type="PROSITE" id="PS01094">
    <property type="entry name" value="UPF0076"/>
    <property type="match status" value="1"/>
</dbReference>